<dbReference type="EMBL" id="GBRH01236286">
    <property type="protein sequence ID" value="JAD61609.1"/>
    <property type="molecule type" value="Transcribed_RNA"/>
</dbReference>
<reference evidence="1" key="1">
    <citation type="submission" date="2014-09" db="EMBL/GenBank/DDBJ databases">
        <authorList>
            <person name="Magalhaes I.L.F."/>
            <person name="Oliveira U."/>
            <person name="Santos F.R."/>
            <person name="Vidigal T.H.D.A."/>
            <person name="Brescovit A.D."/>
            <person name="Santos A.J."/>
        </authorList>
    </citation>
    <scope>NUCLEOTIDE SEQUENCE</scope>
    <source>
        <tissue evidence="1">Shoot tissue taken approximately 20 cm above the soil surface</tissue>
    </source>
</reference>
<reference evidence="1" key="2">
    <citation type="journal article" date="2015" name="Data Brief">
        <title>Shoot transcriptome of the giant reed, Arundo donax.</title>
        <authorList>
            <person name="Barrero R.A."/>
            <person name="Guerrero F.D."/>
            <person name="Moolhuijzen P."/>
            <person name="Goolsby J.A."/>
            <person name="Tidwell J."/>
            <person name="Bellgard S.E."/>
            <person name="Bellgard M.I."/>
        </authorList>
    </citation>
    <scope>NUCLEOTIDE SEQUENCE</scope>
    <source>
        <tissue evidence="1">Shoot tissue taken approximately 20 cm above the soil surface</tissue>
    </source>
</reference>
<accession>A0A0A9BCF7</accession>
<evidence type="ECO:0000313" key="1">
    <source>
        <dbReference type="EMBL" id="JAD61609.1"/>
    </source>
</evidence>
<proteinExistence type="predicted"/>
<dbReference type="AlphaFoldDB" id="A0A0A9BCF7"/>
<name>A0A0A9BCF7_ARUDO</name>
<sequence length="43" mass="4766">MRCAFLPTAKERLASSTAATLWVALMRVSTQRIVNPGFRIPCT</sequence>
<organism evidence="1">
    <name type="scientific">Arundo donax</name>
    <name type="common">Giant reed</name>
    <name type="synonym">Donax arundinaceus</name>
    <dbReference type="NCBI Taxonomy" id="35708"/>
    <lineage>
        <taxon>Eukaryota</taxon>
        <taxon>Viridiplantae</taxon>
        <taxon>Streptophyta</taxon>
        <taxon>Embryophyta</taxon>
        <taxon>Tracheophyta</taxon>
        <taxon>Spermatophyta</taxon>
        <taxon>Magnoliopsida</taxon>
        <taxon>Liliopsida</taxon>
        <taxon>Poales</taxon>
        <taxon>Poaceae</taxon>
        <taxon>PACMAD clade</taxon>
        <taxon>Arundinoideae</taxon>
        <taxon>Arundineae</taxon>
        <taxon>Arundo</taxon>
    </lineage>
</organism>
<protein>
    <submittedName>
        <fullName evidence="1">Uncharacterized protein</fullName>
    </submittedName>
</protein>